<evidence type="ECO:0000256" key="2">
    <source>
        <dbReference type="ARBA" id="ARBA00022692"/>
    </source>
</evidence>
<dbReference type="RefSeq" id="WP_229250693.1">
    <property type="nucleotide sequence ID" value="NZ_BMKK01000005.1"/>
</dbReference>
<evidence type="ECO:0000256" key="3">
    <source>
        <dbReference type="ARBA" id="ARBA00022989"/>
    </source>
</evidence>
<evidence type="ECO:0000256" key="5">
    <source>
        <dbReference type="SAM" id="Phobius"/>
    </source>
</evidence>
<feature type="domain" description="RDD" evidence="6">
    <location>
        <begin position="14"/>
        <end position="138"/>
    </location>
</feature>
<evidence type="ECO:0000256" key="1">
    <source>
        <dbReference type="ARBA" id="ARBA00004141"/>
    </source>
</evidence>
<comment type="caution">
    <text evidence="7">The sequence shown here is derived from an EMBL/GenBank/DDBJ whole genome shotgun (WGS) entry which is preliminary data.</text>
</comment>
<sequence>MLSYSTDKPLLILLRSLARLIDLILLYWGFGLFYSWINRNNSMAYDRLFNGIQEMGYYLPICMLYVPIMESITKGFTVGKFICRIKVRKFLGLDITPKEAFLRWTGGVLDFVCTLGLAAIISAIISEKTQRLGDRLAKTIVERV</sequence>
<gene>
    <name evidence="7" type="ORF">GCM10011514_27090</name>
</gene>
<keyword evidence="8" id="KW-1185">Reference proteome</keyword>
<dbReference type="Pfam" id="PF06271">
    <property type="entry name" value="RDD"/>
    <property type="match status" value="1"/>
</dbReference>
<evidence type="ECO:0000313" key="7">
    <source>
        <dbReference type="EMBL" id="GGD61621.1"/>
    </source>
</evidence>
<feature type="transmembrane region" description="Helical" evidence="5">
    <location>
        <begin position="57"/>
        <end position="79"/>
    </location>
</feature>
<keyword evidence="2 5" id="KW-0812">Transmembrane</keyword>
<evidence type="ECO:0000259" key="6">
    <source>
        <dbReference type="Pfam" id="PF06271"/>
    </source>
</evidence>
<evidence type="ECO:0000313" key="8">
    <source>
        <dbReference type="Proteomes" id="UP000609064"/>
    </source>
</evidence>
<dbReference type="InterPro" id="IPR010432">
    <property type="entry name" value="RDD"/>
</dbReference>
<proteinExistence type="predicted"/>
<dbReference type="AlphaFoldDB" id="A0A916YUW2"/>
<name>A0A916YUW2_9BACT</name>
<protein>
    <recommendedName>
        <fullName evidence="6">RDD domain-containing protein</fullName>
    </recommendedName>
</protein>
<feature type="transmembrane region" description="Helical" evidence="5">
    <location>
        <begin position="20"/>
        <end position="37"/>
    </location>
</feature>
<feature type="transmembrane region" description="Helical" evidence="5">
    <location>
        <begin position="100"/>
        <end position="125"/>
    </location>
</feature>
<keyword evidence="3 5" id="KW-1133">Transmembrane helix</keyword>
<evidence type="ECO:0000256" key="4">
    <source>
        <dbReference type="ARBA" id="ARBA00023136"/>
    </source>
</evidence>
<reference evidence="7" key="2">
    <citation type="submission" date="2020-09" db="EMBL/GenBank/DDBJ databases">
        <authorList>
            <person name="Sun Q."/>
            <person name="Zhou Y."/>
        </authorList>
    </citation>
    <scope>NUCLEOTIDE SEQUENCE</scope>
    <source>
        <strain evidence="7">CGMCC 1.15958</strain>
    </source>
</reference>
<reference evidence="7" key="1">
    <citation type="journal article" date="2014" name="Int. J. Syst. Evol. Microbiol.">
        <title>Complete genome sequence of Corynebacterium casei LMG S-19264T (=DSM 44701T), isolated from a smear-ripened cheese.</title>
        <authorList>
            <consortium name="US DOE Joint Genome Institute (JGI-PGF)"/>
            <person name="Walter F."/>
            <person name="Albersmeier A."/>
            <person name="Kalinowski J."/>
            <person name="Ruckert C."/>
        </authorList>
    </citation>
    <scope>NUCLEOTIDE SEQUENCE</scope>
    <source>
        <strain evidence="7">CGMCC 1.15958</strain>
    </source>
</reference>
<comment type="subcellular location">
    <subcellularLocation>
        <location evidence="1">Membrane</location>
        <topology evidence="1">Multi-pass membrane protein</topology>
    </subcellularLocation>
</comment>
<organism evidence="7 8">
    <name type="scientific">Emticicia aquatilis</name>
    <dbReference type="NCBI Taxonomy" id="1537369"/>
    <lineage>
        <taxon>Bacteria</taxon>
        <taxon>Pseudomonadati</taxon>
        <taxon>Bacteroidota</taxon>
        <taxon>Cytophagia</taxon>
        <taxon>Cytophagales</taxon>
        <taxon>Leadbetterellaceae</taxon>
        <taxon>Emticicia</taxon>
    </lineage>
</organism>
<dbReference type="GO" id="GO:0016020">
    <property type="term" value="C:membrane"/>
    <property type="evidence" value="ECO:0007669"/>
    <property type="project" value="UniProtKB-SubCell"/>
</dbReference>
<accession>A0A916YUW2</accession>
<dbReference type="PANTHER" id="PTHR38480:SF1">
    <property type="entry name" value="SLR0254 PROTEIN"/>
    <property type="match status" value="1"/>
</dbReference>
<dbReference type="PANTHER" id="PTHR38480">
    <property type="entry name" value="SLR0254 PROTEIN"/>
    <property type="match status" value="1"/>
</dbReference>
<keyword evidence="4 5" id="KW-0472">Membrane</keyword>
<dbReference type="Proteomes" id="UP000609064">
    <property type="component" value="Unassembled WGS sequence"/>
</dbReference>
<dbReference type="EMBL" id="BMKK01000005">
    <property type="protein sequence ID" value="GGD61621.1"/>
    <property type="molecule type" value="Genomic_DNA"/>
</dbReference>